<evidence type="ECO:0000313" key="5">
    <source>
        <dbReference type="EMBL" id="PHJ15656.1"/>
    </source>
</evidence>
<dbReference type="GeneID" id="94433849"/>
<dbReference type="Proteomes" id="UP000221165">
    <property type="component" value="Unassembled WGS sequence"/>
</dbReference>
<evidence type="ECO:0000259" key="4">
    <source>
        <dbReference type="PROSITE" id="PS51845"/>
    </source>
</evidence>
<evidence type="ECO:0000313" key="6">
    <source>
        <dbReference type="Proteomes" id="UP000221165"/>
    </source>
</evidence>
<comment type="caution">
    <text evidence="5">The sequence shown here is derived from an EMBL/GenBank/DDBJ whole genome shotgun (WGS) entry which is preliminary data.</text>
</comment>
<dbReference type="PROSITE" id="PS51845">
    <property type="entry name" value="PDEASE_I_2"/>
    <property type="match status" value="1"/>
</dbReference>
<dbReference type="GO" id="GO:0046872">
    <property type="term" value="F:metal ion binding"/>
    <property type="evidence" value="ECO:0007669"/>
    <property type="project" value="UniProtKB-KW"/>
</dbReference>
<name>A0A2C6KH41_9APIC</name>
<dbReference type="PANTHER" id="PTHR11347">
    <property type="entry name" value="CYCLIC NUCLEOTIDE PHOSPHODIESTERASE"/>
    <property type="match status" value="1"/>
</dbReference>
<proteinExistence type="predicted"/>
<dbReference type="RefSeq" id="XP_067917388.1">
    <property type="nucleotide sequence ID" value="XM_068070638.1"/>
</dbReference>
<keyword evidence="6" id="KW-1185">Reference proteome</keyword>
<dbReference type="Pfam" id="PF00233">
    <property type="entry name" value="PDEase_I"/>
    <property type="match status" value="1"/>
</dbReference>
<gene>
    <name evidence="5" type="ORF">CSUI_010535</name>
</gene>
<reference evidence="5 6" key="1">
    <citation type="journal article" date="2017" name="Int. J. Parasitol.">
        <title>The genome of the protozoan parasite Cystoisospora suis and a reverse vaccinology approach to identify vaccine candidates.</title>
        <authorList>
            <person name="Palmieri N."/>
            <person name="Shrestha A."/>
            <person name="Ruttkowski B."/>
            <person name="Beck T."/>
            <person name="Vogl C."/>
            <person name="Tomley F."/>
            <person name="Blake D.P."/>
            <person name="Joachim A."/>
        </authorList>
    </citation>
    <scope>NUCLEOTIDE SEQUENCE [LARGE SCALE GENOMIC DNA]</scope>
    <source>
        <strain evidence="5 6">Wien I</strain>
    </source>
</reference>
<accession>A0A2C6KH41</accession>
<dbReference type="GO" id="GO:0004114">
    <property type="term" value="F:3',5'-cyclic-nucleotide phosphodiesterase activity"/>
    <property type="evidence" value="ECO:0007669"/>
    <property type="project" value="InterPro"/>
</dbReference>
<evidence type="ECO:0000256" key="3">
    <source>
        <dbReference type="SAM" id="MobiDB-lite"/>
    </source>
</evidence>
<organism evidence="5 6">
    <name type="scientific">Cystoisospora suis</name>
    <dbReference type="NCBI Taxonomy" id="483139"/>
    <lineage>
        <taxon>Eukaryota</taxon>
        <taxon>Sar</taxon>
        <taxon>Alveolata</taxon>
        <taxon>Apicomplexa</taxon>
        <taxon>Conoidasida</taxon>
        <taxon>Coccidia</taxon>
        <taxon>Eucoccidiorida</taxon>
        <taxon>Eimeriorina</taxon>
        <taxon>Sarcocystidae</taxon>
        <taxon>Cystoisospora</taxon>
    </lineage>
</organism>
<evidence type="ECO:0000256" key="2">
    <source>
        <dbReference type="ARBA" id="ARBA00022801"/>
    </source>
</evidence>
<dbReference type="EMBL" id="MIGC01007694">
    <property type="protein sequence ID" value="PHJ15656.1"/>
    <property type="molecule type" value="Genomic_DNA"/>
</dbReference>
<dbReference type="GO" id="GO:0007165">
    <property type="term" value="P:signal transduction"/>
    <property type="evidence" value="ECO:0007669"/>
    <property type="project" value="InterPro"/>
</dbReference>
<keyword evidence="1" id="KW-0479">Metal-binding</keyword>
<dbReference type="OrthoDB" id="189220at2759"/>
<dbReference type="Gene3D" id="1.10.1300.10">
    <property type="entry name" value="3'5'-cyclic nucleotide phosphodiesterase, catalytic domain"/>
    <property type="match status" value="1"/>
</dbReference>
<dbReference type="InterPro" id="IPR036971">
    <property type="entry name" value="PDEase_catalytic_dom_sf"/>
</dbReference>
<feature type="region of interest" description="Disordered" evidence="3">
    <location>
        <begin position="116"/>
        <end position="184"/>
    </location>
</feature>
<dbReference type="InterPro" id="IPR002073">
    <property type="entry name" value="PDEase_catalytic_dom"/>
</dbReference>
<feature type="compositionally biased region" description="Basic and acidic residues" evidence="3">
    <location>
        <begin position="116"/>
        <end position="129"/>
    </location>
</feature>
<dbReference type="AlphaFoldDB" id="A0A2C6KH41"/>
<keyword evidence="2" id="KW-0378">Hydrolase</keyword>
<dbReference type="SUPFAM" id="SSF109604">
    <property type="entry name" value="HD-domain/PDEase-like"/>
    <property type="match status" value="1"/>
</dbReference>
<protein>
    <submittedName>
        <fullName evidence="5">3 5-cyclic nucleotide phosphodiesterase domain-containing protein</fullName>
    </submittedName>
</protein>
<feature type="domain" description="PDEase" evidence="4">
    <location>
        <begin position="1"/>
        <end position="121"/>
    </location>
</feature>
<evidence type="ECO:0000256" key="1">
    <source>
        <dbReference type="ARBA" id="ARBA00022723"/>
    </source>
</evidence>
<sequence length="184" mass="20217">MQQGDFPRSITEDKSLVLCNLMNAANYSFLGRPLQLYLQWSQKYMDELFLQGDRELELDFPITKNCDRNTASEAAVQLGLIDGWAVPIYSALSQILPKLNSTALAHLKRNRLHWVDEQQEDEKSKDKAGKSAPTKGFSKKPGSGEAVNGDMSKTQRSPSDGGGEGATGPELRVSAIKMADSVPD</sequence>
<dbReference type="VEuPathDB" id="ToxoDB:CSUI_010535"/>